<evidence type="ECO:0000256" key="1">
    <source>
        <dbReference type="ARBA" id="ARBA00008308"/>
    </source>
</evidence>
<dbReference type="PANTHER" id="PTHR20974:SF0">
    <property type="entry name" value="UPF0585 PROTEIN CG18661"/>
    <property type="match status" value="1"/>
</dbReference>
<name>A0ABQ7K1P6_9FUNG</name>
<protein>
    <recommendedName>
        <fullName evidence="4">DUF938-domain-containing protein</fullName>
    </recommendedName>
</protein>
<evidence type="ECO:0008006" key="4">
    <source>
        <dbReference type="Google" id="ProtNLM"/>
    </source>
</evidence>
<dbReference type="InterPro" id="IPR010342">
    <property type="entry name" value="DUF938"/>
</dbReference>
<organism evidence="2 3">
    <name type="scientific">Linnemannia gamsii</name>
    <dbReference type="NCBI Taxonomy" id="64522"/>
    <lineage>
        <taxon>Eukaryota</taxon>
        <taxon>Fungi</taxon>
        <taxon>Fungi incertae sedis</taxon>
        <taxon>Mucoromycota</taxon>
        <taxon>Mortierellomycotina</taxon>
        <taxon>Mortierellomycetes</taxon>
        <taxon>Mortierellales</taxon>
        <taxon>Mortierellaceae</taxon>
        <taxon>Linnemannia</taxon>
    </lineage>
</organism>
<evidence type="ECO:0000313" key="2">
    <source>
        <dbReference type="EMBL" id="KAG0289630.1"/>
    </source>
</evidence>
<keyword evidence="3" id="KW-1185">Reference proteome</keyword>
<dbReference type="Pfam" id="PF06080">
    <property type="entry name" value="DUF938"/>
    <property type="match status" value="1"/>
</dbReference>
<reference evidence="2 3" key="1">
    <citation type="journal article" date="2020" name="Fungal Divers.">
        <title>Resolving the Mortierellaceae phylogeny through synthesis of multi-gene phylogenetics and phylogenomics.</title>
        <authorList>
            <person name="Vandepol N."/>
            <person name="Liber J."/>
            <person name="Desiro A."/>
            <person name="Na H."/>
            <person name="Kennedy M."/>
            <person name="Barry K."/>
            <person name="Grigoriev I.V."/>
            <person name="Miller A.N."/>
            <person name="O'Donnell K."/>
            <person name="Stajich J.E."/>
            <person name="Bonito G."/>
        </authorList>
    </citation>
    <scope>NUCLEOTIDE SEQUENCE [LARGE SCALE GENOMIC DNA]</scope>
    <source>
        <strain evidence="2 3">AD045</strain>
    </source>
</reference>
<comment type="similarity">
    <text evidence="1">Belongs to the UPF0585 family.</text>
</comment>
<comment type="caution">
    <text evidence="2">The sequence shown here is derived from an EMBL/GenBank/DDBJ whole genome shotgun (WGS) entry which is preliminary data.</text>
</comment>
<sequence>MSPTTATATTAQVFDNGVIKQASELKTGNKVFLPPTDRNKDVILDALRPFLDESKLVLEVASGSGQHIYHFSNAYPEVVFQPTEFDVSLFASIHAYTADLPANNRVKTPLELDATKAEHWHTISDAAAASAGYDLVITTNVFHITPWTVASGVVRGSGQVLKTGGHFVLYGAFKRHGKFSTDSNAQFDQTLRGRDPLWGVRDIEEIQKVAENETQLKLVEIKDMPSNNYLLVFQKISLEE</sequence>
<proteinExistence type="inferred from homology"/>
<dbReference type="EMBL" id="JAAAIM010000336">
    <property type="protein sequence ID" value="KAG0289630.1"/>
    <property type="molecule type" value="Genomic_DNA"/>
</dbReference>
<dbReference type="PANTHER" id="PTHR20974">
    <property type="entry name" value="UPF0585 PROTEIN CG18661"/>
    <property type="match status" value="1"/>
</dbReference>
<evidence type="ECO:0000313" key="3">
    <source>
        <dbReference type="Proteomes" id="UP001194696"/>
    </source>
</evidence>
<dbReference type="SUPFAM" id="SSF53335">
    <property type="entry name" value="S-adenosyl-L-methionine-dependent methyltransferases"/>
    <property type="match status" value="1"/>
</dbReference>
<dbReference type="Gene3D" id="3.40.50.150">
    <property type="entry name" value="Vaccinia Virus protein VP39"/>
    <property type="match status" value="1"/>
</dbReference>
<dbReference type="Proteomes" id="UP001194696">
    <property type="component" value="Unassembled WGS sequence"/>
</dbReference>
<accession>A0ABQ7K1P6</accession>
<dbReference type="InterPro" id="IPR029063">
    <property type="entry name" value="SAM-dependent_MTases_sf"/>
</dbReference>
<gene>
    <name evidence="2" type="ORF">BGZ96_006850</name>
</gene>